<evidence type="ECO:0000256" key="6">
    <source>
        <dbReference type="ARBA" id="ARBA00022989"/>
    </source>
</evidence>
<reference evidence="12" key="1">
    <citation type="submission" date="2016-10" db="EMBL/GenBank/DDBJ databases">
        <authorList>
            <person name="Varghese N."/>
            <person name="Submissions S."/>
        </authorList>
    </citation>
    <scope>NUCLEOTIDE SEQUENCE [LARGE SCALE GENOMIC DNA]</scope>
    <source>
        <strain evidence="12">GAS232</strain>
    </source>
</reference>
<dbReference type="InterPro" id="IPR029044">
    <property type="entry name" value="Nucleotide-diphossugar_trans"/>
</dbReference>
<keyword evidence="6 8" id="KW-1133">Transmembrane helix</keyword>
<dbReference type="SUPFAM" id="SSF53448">
    <property type="entry name" value="Nucleotide-diphospho-sugar transferases"/>
    <property type="match status" value="1"/>
</dbReference>
<dbReference type="AlphaFoldDB" id="A0A1G7IHM7"/>
<evidence type="ECO:0000313" key="11">
    <source>
        <dbReference type="EMBL" id="SDF12153.1"/>
    </source>
</evidence>
<dbReference type="EMBL" id="LT629690">
    <property type="protein sequence ID" value="SDF12153.1"/>
    <property type="molecule type" value="Genomic_DNA"/>
</dbReference>
<evidence type="ECO:0000313" key="12">
    <source>
        <dbReference type="Proteomes" id="UP000182427"/>
    </source>
</evidence>
<feature type="domain" description="GtrA/DPMS transmembrane" evidence="10">
    <location>
        <begin position="242"/>
        <end position="358"/>
    </location>
</feature>
<dbReference type="PANTHER" id="PTHR43398">
    <property type="entry name" value="DOLICHOL-PHOSPHATE MANNOSYLTRANSFERASE SUBUNIT 1"/>
    <property type="match status" value="1"/>
</dbReference>
<proteinExistence type="inferred from homology"/>
<dbReference type="OrthoDB" id="9810303at2"/>
<evidence type="ECO:0000256" key="7">
    <source>
        <dbReference type="ARBA" id="ARBA00023136"/>
    </source>
</evidence>
<keyword evidence="4 11" id="KW-0808">Transferase</keyword>
<dbReference type="InterPro" id="IPR007267">
    <property type="entry name" value="GtrA_DPMS_TM"/>
</dbReference>
<feature type="domain" description="Glycosyltransferase 2-like" evidence="9">
    <location>
        <begin position="6"/>
        <end position="171"/>
    </location>
</feature>
<dbReference type="Proteomes" id="UP000182427">
    <property type="component" value="Chromosome I"/>
</dbReference>
<feature type="transmembrane region" description="Helical" evidence="8">
    <location>
        <begin position="239"/>
        <end position="260"/>
    </location>
</feature>
<protein>
    <submittedName>
        <fullName evidence="11">Dolichol-phosphate mannosyltransferase</fullName>
    </submittedName>
</protein>
<name>A0A1G7IHM7_9BACT</name>
<feature type="transmembrane region" description="Helical" evidence="8">
    <location>
        <begin position="334"/>
        <end position="358"/>
    </location>
</feature>
<keyword evidence="5 8" id="KW-0812">Transmembrane</keyword>
<dbReference type="CDD" id="cd06442">
    <property type="entry name" value="DPM1_like"/>
    <property type="match status" value="1"/>
</dbReference>
<comment type="subcellular location">
    <subcellularLocation>
        <location evidence="1">Membrane</location>
        <topology evidence="1">Multi-pass membrane protein</topology>
    </subcellularLocation>
</comment>
<comment type="similarity">
    <text evidence="2">Belongs to the glycosyltransferase 2 family.</text>
</comment>
<dbReference type="Pfam" id="PF00535">
    <property type="entry name" value="Glycos_transf_2"/>
    <property type="match status" value="1"/>
</dbReference>
<evidence type="ECO:0000259" key="10">
    <source>
        <dbReference type="Pfam" id="PF04138"/>
    </source>
</evidence>
<dbReference type="RefSeq" id="WP_156785043.1">
    <property type="nucleotide sequence ID" value="NZ_LT629690.1"/>
</dbReference>
<keyword evidence="3 11" id="KW-0328">Glycosyltransferase</keyword>
<gene>
    <name evidence="11" type="ORF">SAMN05444167_1452</name>
</gene>
<dbReference type="PANTHER" id="PTHR43398:SF1">
    <property type="entry name" value="DOLICHOL-PHOSPHATE MANNOSYLTRANSFERASE SUBUNIT 1"/>
    <property type="match status" value="1"/>
</dbReference>
<dbReference type="InterPro" id="IPR039528">
    <property type="entry name" value="DPM1-like"/>
</dbReference>
<feature type="transmembrane region" description="Helical" evidence="8">
    <location>
        <begin position="306"/>
        <end position="328"/>
    </location>
</feature>
<dbReference type="GO" id="GO:0009247">
    <property type="term" value="P:glycolipid biosynthetic process"/>
    <property type="evidence" value="ECO:0007669"/>
    <property type="project" value="TreeGrafter"/>
</dbReference>
<evidence type="ECO:0000256" key="5">
    <source>
        <dbReference type="ARBA" id="ARBA00022692"/>
    </source>
</evidence>
<dbReference type="Pfam" id="PF04138">
    <property type="entry name" value="GtrA_DPMS_TM"/>
    <property type="match status" value="1"/>
</dbReference>
<sequence length="383" mass="42669">MTPELCVVVPTFNERENVPLLIRELSASLEGWNWEVVFVDDDSVDGTADVVSAHAKTNPRVRLIHRIGRRGLSSACMEGMLSSQAPLLAVMDADLQHDSSILPRMVQCLQQGSHDVVVGTRNSDGGSMGEFCKTRILLSRAGQRLSQTICRCKLSDPMSGFFLIRRNFLMEVVRDVRGEGFKILVDMLSSARRPVSLTEVGYTFRARTHGESKLDAAVAIEYLFLVLNKMLGDVIPVHLTLFMLVGCIGLILHLLTLLYLVDARHVHFLTAQIIATFLAMSENFLLNNRITFRDRRLKGKHLLPGIMRFAVTCSFGAWANFIFTRALWQSGVEWLVAGFAGIMIASVWNLSVSSFVTWPVRRHSADARPAYDPAIAGNIEVTH</sequence>
<evidence type="ECO:0000256" key="3">
    <source>
        <dbReference type="ARBA" id="ARBA00022676"/>
    </source>
</evidence>
<keyword evidence="12" id="KW-1185">Reference proteome</keyword>
<evidence type="ECO:0000256" key="8">
    <source>
        <dbReference type="SAM" id="Phobius"/>
    </source>
</evidence>
<dbReference type="GO" id="GO:0016020">
    <property type="term" value="C:membrane"/>
    <property type="evidence" value="ECO:0007669"/>
    <property type="project" value="UniProtKB-SubCell"/>
</dbReference>
<evidence type="ECO:0000256" key="1">
    <source>
        <dbReference type="ARBA" id="ARBA00004141"/>
    </source>
</evidence>
<evidence type="ECO:0000259" key="9">
    <source>
        <dbReference type="Pfam" id="PF00535"/>
    </source>
</evidence>
<dbReference type="InterPro" id="IPR001173">
    <property type="entry name" value="Glyco_trans_2-like"/>
</dbReference>
<dbReference type="Gene3D" id="3.90.550.10">
    <property type="entry name" value="Spore Coat Polysaccharide Biosynthesis Protein SpsA, Chain A"/>
    <property type="match status" value="1"/>
</dbReference>
<accession>A0A1G7IHM7</accession>
<keyword evidence="7 8" id="KW-0472">Membrane</keyword>
<dbReference type="GO" id="GO:0000271">
    <property type="term" value="P:polysaccharide biosynthetic process"/>
    <property type="evidence" value="ECO:0007669"/>
    <property type="project" value="InterPro"/>
</dbReference>
<evidence type="ECO:0000256" key="4">
    <source>
        <dbReference type="ARBA" id="ARBA00022679"/>
    </source>
</evidence>
<organism evidence="11 12">
    <name type="scientific">Terriglobus roseus</name>
    <dbReference type="NCBI Taxonomy" id="392734"/>
    <lineage>
        <taxon>Bacteria</taxon>
        <taxon>Pseudomonadati</taxon>
        <taxon>Acidobacteriota</taxon>
        <taxon>Terriglobia</taxon>
        <taxon>Terriglobales</taxon>
        <taxon>Acidobacteriaceae</taxon>
        <taxon>Terriglobus</taxon>
    </lineage>
</organism>
<dbReference type="GO" id="GO:0004582">
    <property type="term" value="F:dolichyl-phosphate beta-D-mannosyltransferase activity"/>
    <property type="evidence" value="ECO:0007669"/>
    <property type="project" value="InterPro"/>
</dbReference>
<evidence type="ECO:0000256" key="2">
    <source>
        <dbReference type="ARBA" id="ARBA00006739"/>
    </source>
</evidence>